<gene>
    <name evidence="4" type="ORF">MPNT_250017</name>
</gene>
<dbReference type="GO" id="GO:0006178">
    <property type="term" value="P:guanine salvage"/>
    <property type="evidence" value="ECO:0007669"/>
    <property type="project" value="TreeGrafter"/>
</dbReference>
<name>A0A8J2BM30_9BACT</name>
<dbReference type="PANTHER" id="PTHR43340">
    <property type="entry name" value="HYPOXANTHINE-GUANINE PHOSPHORIBOSYLTRANSFERASE"/>
    <property type="match status" value="1"/>
</dbReference>
<dbReference type="Gene3D" id="3.40.50.2020">
    <property type="match status" value="1"/>
</dbReference>
<dbReference type="GO" id="GO:0004422">
    <property type="term" value="F:hypoxanthine phosphoribosyltransferase activity"/>
    <property type="evidence" value="ECO:0007669"/>
    <property type="project" value="TreeGrafter"/>
</dbReference>
<sequence length="190" mass="21167">MKLGEFLLDSSTIQRRVAELAKEIGAYYGKELPTIIGLLDGGLFFVVDLVRQLGSDVRVICWRLRSYVGTSSSGRVCGLEVCQDDLRGQRVLLVDDILDTGRTLESASRRAWELGATEVELCVLVRKASSSGLSCQPRWIGFEIPDVFVVGYGMDYCGRYRTLPSLWALSPAEERIQAAERTTIQSPRCR</sequence>
<comment type="caution">
    <text evidence="4">The sequence shown here is derived from an EMBL/GenBank/DDBJ whole genome shotgun (WGS) entry which is preliminary data.</text>
</comment>
<dbReference type="CDD" id="cd06223">
    <property type="entry name" value="PRTases_typeI"/>
    <property type="match status" value="1"/>
</dbReference>
<dbReference type="GO" id="GO:0032263">
    <property type="term" value="P:GMP salvage"/>
    <property type="evidence" value="ECO:0007669"/>
    <property type="project" value="TreeGrafter"/>
</dbReference>
<dbReference type="GO" id="GO:0005829">
    <property type="term" value="C:cytosol"/>
    <property type="evidence" value="ECO:0007669"/>
    <property type="project" value="TreeGrafter"/>
</dbReference>
<dbReference type="InterPro" id="IPR000836">
    <property type="entry name" value="PRTase_dom"/>
</dbReference>
<organism evidence="4 5">
    <name type="scientific">Candidatus Methylacidithermus pantelleriae</name>
    <dbReference type="NCBI Taxonomy" id="2744239"/>
    <lineage>
        <taxon>Bacteria</taxon>
        <taxon>Pseudomonadati</taxon>
        <taxon>Verrucomicrobiota</taxon>
        <taxon>Methylacidiphilae</taxon>
        <taxon>Methylacidiphilales</taxon>
        <taxon>Methylacidiphilaceae</taxon>
        <taxon>Candidatus Methylacidithermus</taxon>
    </lineage>
</organism>
<proteinExistence type="predicted"/>
<dbReference type="InterPro" id="IPR050408">
    <property type="entry name" value="HGPRT"/>
</dbReference>
<evidence type="ECO:0000313" key="5">
    <source>
        <dbReference type="Proteomes" id="UP000663859"/>
    </source>
</evidence>
<keyword evidence="5" id="KW-1185">Reference proteome</keyword>
<comment type="catalytic activity">
    <reaction evidence="1">
        <text>GMP + diphosphate = guanine + 5-phospho-alpha-D-ribose 1-diphosphate</text>
        <dbReference type="Rhea" id="RHEA:25424"/>
        <dbReference type="ChEBI" id="CHEBI:16235"/>
        <dbReference type="ChEBI" id="CHEBI:33019"/>
        <dbReference type="ChEBI" id="CHEBI:58017"/>
        <dbReference type="ChEBI" id="CHEBI:58115"/>
        <dbReference type="EC" id="2.4.2.8"/>
    </reaction>
    <physiologicalReaction direction="right-to-left" evidence="1">
        <dbReference type="Rhea" id="RHEA:25426"/>
    </physiologicalReaction>
</comment>
<evidence type="ECO:0000256" key="2">
    <source>
        <dbReference type="ARBA" id="ARBA00049402"/>
    </source>
</evidence>
<dbReference type="InterPro" id="IPR029057">
    <property type="entry name" value="PRTase-like"/>
</dbReference>
<evidence type="ECO:0000256" key="1">
    <source>
        <dbReference type="ARBA" id="ARBA00048811"/>
    </source>
</evidence>
<dbReference type="RefSeq" id="WP_174583277.1">
    <property type="nucleotide sequence ID" value="NZ_CAJNOB010000018.1"/>
</dbReference>
<evidence type="ECO:0000313" key="4">
    <source>
        <dbReference type="EMBL" id="CAF0698177.1"/>
    </source>
</evidence>
<dbReference type="EC" id="2.4.2.8" evidence="4"/>
<dbReference type="Proteomes" id="UP000663859">
    <property type="component" value="Unassembled WGS sequence"/>
</dbReference>
<evidence type="ECO:0000259" key="3">
    <source>
        <dbReference type="Pfam" id="PF00156"/>
    </source>
</evidence>
<dbReference type="EMBL" id="CAJNOB010000018">
    <property type="protein sequence ID" value="CAF0698177.1"/>
    <property type="molecule type" value="Genomic_DNA"/>
</dbReference>
<keyword evidence="4" id="KW-0808">Transferase</keyword>
<comment type="catalytic activity">
    <reaction evidence="2">
        <text>IMP + diphosphate = hypoxanthine + 5-phospho-alpha-D-ribose 1-diphosphate</text>
        <dbReference type="Rhea" id="RHEA:17973"/>
        <dbReference type="ChEBI" id="CHEBI:17368"/>
        <dbReference type="ChEBI" id="CHEBI:33019"/>
        <dbReference type="ChEBI" id="CHEBI:58017"/>
        <dbReference type="ChEBI" id="CHEBI:58053"/>
        <dbReference type="EC" id="2.4.2.8"/>
    </reaction>
    <physiologicalReaction direction="right-to-left" evidence="2">
        <dbReference type="Rhea" id="RHEA:17975"/>
    </physiologicalReaction>
</comment>
<dbReference type="AlphaFoldDB" id="A0A8J2BM30"/>
<dbReference type="PANTHER" id="PTHR43340:SF1">
    <property type="entry name" value="HYPOXANTHINE PHOSPHORIBOSYLTRANSFERASE"/>
    <property type="match status" value="1"/>
</dbReference>
<dbReference type="GO" id="GO:0046100">
    <property type="term" value="P:hypoxanthine metabolic process"/>
    <property type="evidence" value="ECO:0007669"/>
    <property type="project" value="TreeGrafter"/>
</dbReference>
<protein>
    <submittedName>
        <fullName evidence="4">Hypoxanthine-guanine phosphoribosyltransferase</fullName>
        <ecNumber evidence="4">2.4.2.8</ecNumber>
    </submittedName>
</protein>
<dbReference type="SUPFAM" id="SSF53271">
    <property type="entry name" value="PRTase-like"/>
    <property type="match status" value="1"/>
</dbReference>
<keyword evidence="4" id="KW-0328">Glycosyltransferase</keyword>
<dbReference type="Pfam" id="PF00156">
    <property type="entry name" value="Pribosyltran"/>
    <property type="match status" value="1"/>
</dbReference>
<feature type="domain" description="Phosphoribosyltransferase" evidence="3">
    <location>
        <begin position="8"/>
        <end position="156"/>
    </location>
</feature>
<dbReference type="GO" id="GO:0032264">
    <property type="term" value="P:IMP salvage"/>
    <property type="evidence" value="ECO:0007669"/>
    <property type="project" value="TreeGrafter"/>
</dbReference>
<dbReference type="GO" id="GO:0000287">
    <property type="term" value="F:magnesium ion binding"/>
    <property type="evidence" value="ECO:0007669"/>
    <property type="project" value="TreeGrafter"/>
</dbReference>
<reference evidence="4" key="1">
    <citation type="submission" date="2021-02" db="EMBL/GenBank/DDBJ databases">
        <authorList>
            <person name="Cremers G."/>
            <person name="Picone N."/>
        </authorList>
    </citation>
    <scope>NUCLEOTIDE SEQUENCE</scope>
    <source>
        <strain evidence="4">PQ17</strain>
    </source>
</reference>
<accession>A0A8J2BM30</accession>